<feature type="non-terminal residue" evidence="1">
    <location>
        <position position="1"/>
    </location>
</feature>
<reference evidence="2" key="1">
    <citation type="journal article" date="2021" name="BMC Genomics">
        <title>Chromosome-level genome assembly and manually-curated proteome of model necrotroph Parastagonospora nodorum Sn15 reveals a genome-wide trove of candidate effector homologs, and redundancy of virulence-related functions within an accessory chromosome.</title>
        <authorList>
            <person name="Bertazzoni S."/>
            <person name="Jones D.A.B."/>
            <person name="Phan H.T."/>
            <person name="Tan K.-C."/>
            <person name="Hane J.K."/>
        </authorList>
    </citation>
    <scope>NUCLEOTIDE SEQUENCE [LARGE SCALE GENOMIC DNA]</scope>
    <source>
        <strain evidence="2">SN15 / ATCC MYA-4574 / FGSC 10173)</strain>
    </source>
</reference>
<evidence type="ECO:0000313" key="1">
    <source>
        <dbReference type="EMBL" id="QRD01532.1"/>
    </source>
</evidence>
<protein>
    <submittedName>
        <fullName evidence="1">Uncharacterized protein</fullName>
    </submittedName>
</protein>
<dbReference type="EMBL" id="CP069034">
    <property type="protein sequence ID" value="QRD01532.1"/>
    <property type="molecule type" value="Genomic_DNA"/>
</dbReference>
<evidence type="ECO:0000313" key="2">
    <source>
        <dbReference type="Proteomes" id="UP000663193"/>
    </source>
</evidence>
<keyword evidence="2" id="KW-1185">Reference proteome</keyword>
<accession>A0A7U2FA63</accession>
<organism evidence="1 2">
    <name type="scientific">Phaeosphaeria nodorum (strain SN15 / ATCC MYA-4574 / FGSC 10173)</name>
    <name type="common">Glume blotch fungus</name>
    <name type="synonym">Parastagonospora nodorum</name>
    <dbReference type="NCBI Taxonomy" id="321614"/>
    <lineage>
        <taxon>Eukaryota</taxon>
        <taxon>Fungi</taxon>
        <taxon>Dikarya</taxon>
        <taxon>Ascomycota</taxon>
        <taxon>Pezizomycotina</taxon>
        <taxon>Dothideomycetes</taxon>
        <taxon>Pleosporomycetidae</taxon>
        <taxon>Pleosporales</taxon>
        <taxon>Pleosporineae</taxon>
        <taxon>Phaeosphaeriaceae</taxon>
        <taxon>Parastagonospora</taxon>
    </lineage>
</organism>
<dbReference type="VEuPathDB" id="FungiDB:JI435_416910"/>
<name>A0A7U2FA63_PHANO</name>
<dbReference type="Proteomes" id="UP000663193">
    <property type="component" value="Chromosome 12"/>
</dbReference>
<dbReference type="AlphaFoldDB" id="A0A7U2FA63"/>
<gene>
    <name evidence="1" type="ORF">JI435_416910</name>
</gene>
<sequence length="88" mass="9753">WLSALLHMCRDSLALNSGRRLVFSRNSDPSPLHISHSELLSALALALPFHLLPFLRCNLVSFGVSSYRAVSSCIPTELLRFPASAFRT</sequence>
<proteinExistence type="predicted"/>